<gene>
    <name evidence="3" type="ORF">BSAL_46275</name>
</gene>
<feature type="transmembrane region" description="Helical" evidence="2">
    <location>
        <begin position="342"/>
        <end position="367"/>
    </location>
</feature>
<dbReference type="EMBL" id="CYKH01002219">
    <property type="protein sequence ID" value="CUG94056.1"/>
    <property type="molecule type" value="Genomic_DNA"/>
</dbReference>
<feature type="transmembrane region" description="Helical" evidence="2">
    <location>
        <begin position="545"/>
        <end position="565"/>
    </location>
</feature>
<dbReference type="GO" id="GO:0016746">
    <property type="term" value="F:acyltransferase activity"/>
    <property type="evidence" value="ECO:0007669"/>
    <property type="project" value="UniProtKB-KW"/>
</dbReference>
<accession>A0A0S4JXC6</accession>
<reference evidence="4" key="1">
    <citation type="submission" date="2015-09" db="EMBL/GenBank/DDBJ databases">
        <authorList>
            <consortium name="Pathogen Informatics"/>
        </authorList>
    </citation>
    <scope>NUCLEOTIDE SEQUENCE [LARGE SCALE GENOMIC DNA]</scope>
    <source>
        <strain evidence="4">Lake Konstanz</strain>
    </source>
</reference>
<feature type="non-terminal residue" evidence="3">
    <location>
        <position position="1068"/>
    </location>
</feature>
<feature type="transmembrane region" description="Helical" evidence="2">
    <location>
        <begin position="750"/>
        <end position="773"/>
    </location>
</feature>
<organism evidence="3 4">
    <name type="scientific">Bodo saltans</name>
    <name type="common">Flagellated protozoan</name>
    <dbReference type="NCBI Taxonomy" id="75058"/>
    <lineage>
        <taxon>Eukaryota</taxon>
        <taxon>Discoba</taxon>
        <taxon>Euglenozoa</taxon>
        <taxon>Kinetoplastea</taxon>
        <taxon>Metakinetoplastina</taxon>
        <taxon>Eubodonida</taxon>
        <taxon>Bodonidae</taxon>
        <taxon>Bodo</taxon>
    </lineage>
</organism>
<feature type="transmembrane region" description="Helical" evidence="2">
    <location>
        <begin position="130"/>
        <end position="149"/>
    </location>
</feature>
<evidence type="ECO:0000256" key="1">
    <source>
        <dbReference type="SAM" id="MobiDB-lite"/>
    </source>
</evidence>
<feature type="transmembrane region" description="Helical" evidence="2">
    <location>
        <begin position="999"/>
        <end position="1025"/>
    </location>
</feature>
<keyword evidence="4" id="KW-1185">Reference proteome</keyword>
<feature type="transmembrane region" description="Helical" evidence="2">
    <location>
        <begin position="942"/>
        <end position="963"/>
    </location>
</feature>
<evidence type="ECO:0000313" key="3">
    <source>
        <dbReference type="EMBL" id="CUG94056.1"/>
    </source>
</evidence>
<dbReference type="AlphaFoldDB" id="A0A0S4JXC6"/>
<feature type="transmembrane region" description="Helical" evidence="2">
    <location>
        <begin position="507"/>
        <end position="533"/>
    </location>
</feature>
<protein>
    <submittedName>
        <fullName evidence="3">Diacylglycerol acyltransferase, putative</fullName>
    </submittedName>
</protein>
<feature type="transmembrane region" description="Helical" evidence="2">
    <location>
        <begin position="239"/>
        <end position="261"/>
    </location>
</feature>
<feature type="transmembrane region" description="Helical" evidence="2">
    <location>
        <begin position="308"/>
        <end position="330"/>
    </location>
</feature>
<feature type="region of interest" description="Disordered" evidence="1">
    <location>
        <begin position="1"/>
        <end position="39"/>
    </location>
</feature>
<keyword evidence="2" id="KW-0472">Membrane</keyword>
<feature type="transmembrane region" description="Helical" evidence="2">
    <location>
        <begin position="586"/>
        <end position="610"/>
    </location>
</feature>
<dbReference type="VEuPathDB" id="TriTrypDB:BSAL_46275"/>
<feature type="compositionally biased region" description="Polar residues" evidence="1">
    <location>
        <begin position="726"/>
        <end position="735"/>
    </location>
</feature>
<keyword evidence="3" id="KW-0012">Acyltransferase</keyword>
<feature type="transmembrane region" description="Helical" evidence="2">
    <location>
        <begin position="49"/>
        <end position="73"/>
    </location>
</feature>
<feature type="transmembrane region" description="Helical" evidence="2">
    <location>
        <begin position="826"/>
        <end position="849"/>
    </location>
</feature>
<dbReference type="OMA" id="HWIFLEA"/>
<feature type="transmembrane region" description="Helical" evidence="2">
    <location>
        <begin position="779"/>
        <end position="805"/>
    </location>
</feature>
<keyword evidence="2" id="KW-0812">Transmembrane</keyword>
<feature type="transmembrane region" description="Helical" evidence="2">
    <location>
        <begin position="1045"/>
        <end position="1065"/>
    </location>
</feature>
<keyword evidence="2" id="KW-1133">Transmembrane helix</keyword>
<name>A0A0S4JXC6_BODSA</name>
<feature type="transmembrane region" description="Helical" evidence="2">
    <location>
        <begin position="85"/>
        <end position="109"/>
    </location>
</feature>
<feature type="transmembrane region" description="Helical" evidence="2">
    <location>
        <begin position="423"/>
        <end position="443"/>
    </location>
</feature>
<feature type="transmembrane region" description="Helical" evidence="2">
    <location>
        <begin position="855"/>
        <end position="876"/>
    </location>
</feature>
<feature type="transmembrane region" description="Helical" evidence="2">
    <location>
        <begin position="379"/>
        <end position="402"/>
    </location>
</feature>
<feature type="transmembrane region" description="Helical" evidence="2">
    <location>
        <begin position="630"/>
        <end position="653"/>
    </location>
</feature>
<proteinExistence type="predicted"/>
<feature type="region of interest" description="Disordered" evidence="1">
    <location>
        <begin position="715"/>
        <end position="743"/>
    </location>
</feature>
<dbReference type="Proteomes" id="UP000051952">
    <property type="component" value="Unassembled WGS sequence"/>
</dbReference>
<feature type="transmembrane region" description="Helical" evidence="2">
    <location>
        <begin position="282"/>
        <end position="302"/>
    </location>
</feature>
<feature type="transmembrane region" description="Helical" evidence="2">
    <location>
        <begin position="458"/>
        <end position="476"/>
    </location>
</feature>
<evidence type="ECO:0000313" key="4">
    <source>
        <dbReference type="Proteomes" id="UP000051952"/>
    </source>
</evidence>
<sequence length="1068" mass="115488">MKLQRRQPEPPSQHLRQSPPPPPFASTPQRHHASHATNTTETTWTVRQLVYVAAWCFIVFCSTTLSVVADVFLDDAPAFPLLPTVVVATCAAAAAAYISALLGCCVHPAGSFQLYQPFAGGARFVTIQAFGYYILTTSQVVVLSFATGFDPNVSATHGLISITGLAALVANIMILASIFTFDPAEAKGQADHHGLVIDLLEKVSKSPNRETTLVTIFTIAQLGLCCVGEQFSWVGNVSALVVGAFHAINGYIMHFVVGYRFTPGYRLFMPCPGTKSQALAQGAAWLVYFVTLYGAGFLWYVGEAAPPIAHVALGSGCLLSSVGLILFTRLAKFHTEPAYDSVTSYGCIVLTITSTLFASVVVLLSALLMLTEVETHIRYGLEFCQMLSSFFILIITPCTNMLGKVLHGPSFHLFQPFKGGMDFVMLQAAGWACYGFALLFQTLQLSSSTNSDGTAPGTYHWIFLEAVLALMAQVFVHSSLRTFRADATDAKAHSDSPHHEVNGLRKILTVVVNGELVTAFLCAACALALRIVVDVAELRWDQTPFPRTAVLLLAVLLYACATPLAHLSGRHYGIPLFRPFDGSGMYVALQSIGWTIYALSLLMILVSWIVRDGSYDVSGGPSHLVNQRPMFVATSFGVAQFIPLVLVSISVVVESIQVSRAQKTKGFATQAFEAILRAEQVLLKADHATDVDRRRELDALIQELRTTSMSLRISASPARERFPSPAKSSATSTIEQDTDEDSTDDASRHFAVAIIIVLMSMASLAAYVSGAFWTTVMPLYGVGCATAALAIVTTSCVALHTGYGYSLHGHSGRYTYLMPFVGGTPFVLRQALGWMSYTVCAVLTIAVAIERRSNPVALVLAGVASVVAQFSLLESIPCFDAKSFQHKRKTFLQSNSAALVATFTFLGSFVFAHLYGRFREQTFGVEEHDDGDATLRVARAHMVPLVVTGVSMTFAIPLTLMALRARMTNLEGSETSDGDNAADHPLSHLGVKRRLLRDILLAVDSIVFALSLSIPAGILYIAYFLLHSLSASTRNHMSFNLTSLAHSWGIIMLVIGTLLAFSLAFPVI</sequence>
<feature type="transmembrane region" description="Helical" evidence="2">
    <location>
        <begin position="897"/>
        <end position="916"/>
    </location>
</feature>
<feature type="transmembrane region" description="Helical" evidence="2">
    <location>
        <begin position="155"/>
        <end position="179"/>
    </location>
</feature>
<keyword evidence="3" id="KW-0808">Transferase</keyword>
<evidence type="ECO:0000256" key="2">
    <source>
        <dbReference type="SAM" id="Phobius"/>
    </source>
</evidence>
<dbReference type="OrthoDB" id="65322at2759"/>